<feature type="domain" description="Glycosyl hydrolase family 63 N-terminal" evidence="16">
    <location>
        <begin position="81"/>
        <end position="245"/>
    </location>
</feature>
<dbReference type="OrthoDB" id="410058at2759"/>
<dbReference type="FunFam" id="1.50.10.10:FF:000009">
    <property type="entry name" value="mannosyl-oligosaccharide glucosidase"/>
    <property type="match status" value="1"/>
</dbReference>
<evidence type="ECO:0000256" key="3">
    <source>
        <dbReference type="ARBA" id="ARBA00010833"/>
    </source>
</evidence>
<protein>
    <recommendedName>
        <fullName evidence="12 13">Mannosyl-oligosaccharide glucosidase</fullName>
        <ecNumber evidence="12 13">3.2.1.106</ecNumber>
    </recommendedName>
</protein>
<keyword evidence="8 13" id="KW-1133">Transmembrane helix</keyword>
<dbReference type="InterPro" id="IPR031335">
    <property type="entry name" value="Glyco_hydro_63_C"/>
</dbReference>
<keyword evidence="11 13" id="KW-0326">Glycosidase</keyword>
<proteinExistence type="inferred from homology"/>
<dbReference type="Pfam" id="PF16923">
    <property type="entry name" value="Glyco_hydro_63N"/>
    <property type="match status" value="1"/>
</dbReference>
<dbReference type="Pfam" id="PF03200">
    <property type="entry name" value="Glyco_hydro_63"/>
    <property type="match status" value="1"/>
</dbReference>
<evidence type="ECO:0000256" key="12">
    <source>
        <dbReference type="ARBA" id="ARBA00038888"/>
    </source>
</evidence>
<dbReference type="GO" id="GO:0009311">
    <property type="term" value="P:oligosaccharide metabolic process"/>
    <property type="evidence" value="ECO:0007669"/>
    <property type="project" value="UniProtKB-UniRule"/>
</dbReference>
<dbReference type="PANTHER" id="PTHR10412:SF11">
    <property type="entry name" value="MANNOSYL-OLIGOSACCHARIDE GLUCOSIDASE"/>
    <property type="match status" value="1"/>
</dbReference>
<evidence type="ECO:0000256" key="2">
    <source>
        <dbReference type="ARBA" id="ARBA00004740"/>
    </source>
</evidence>
<dbReference type="Proteomes" id="UP000729913">
    <property type="component" value="Unassembled WGS sequence"/>
</dbReference>
<evidence type="ECO:0000256" key="8">
    <source>
        <dbReference type="ARBA" id="ARBA00022989"/>
    </source>
</evidence>
<dbReference type="GO" id="GO:0005789">
    <property type="term" value="C:endoplasmic reticulum membrane"/>
    <property type="evidence" value="ECO:0007669"/>
    <property type="project" value="UniProtKB-SubCell"/>
</dbReference>
<dbReference type="GO" id="GO:0006487">
    <property type="term" value="P:protein N-linked glycosylation"/>
    <property type="evidence" value="ECO:0007669"/>
    <property type="project" value="UniProtKB-UniRule"/>
</dbReference>
<feature type="region of interest" description="Disordered" evidence="14">
    <location>
        <begin position="1"/>
        <end position="30"/>
    </location>
</feature>
<keyword evidence="4 13" id="KW-0812">Transmembrane</keyword>
<keyword evidence="18" id="KW-1185">Reference proteome</keyword>
<comment type="subcellular location">
    <subcellularLocation>
        <location evidence="1 13">Endoplasmic reticulum membrane</location>
        <topology evidence="1 13">Single-pass type II membrane protein</topology>
    </subcellularLocation>
</comment>
<comment type="function">
    <text evidence="13">Cleaves the distal alpha 1,2-linked glucose residue from the Glc(3)Man(9)GlcNAc(2) oligosaccharide precursor.</text>
</comment>
<comment type="pathway">
    <text evidence="2">Glycan metabolism; N-glycan degradation.</text>
</comment>
<sequence>MVKSKSHERTPKAKNKHLNHAHHKKETESSRMNLMNSVLTVTCMAVAAWFGYKGYLETRVNTPFDSEKLVAINGLDTADRYWGSYRPGLYFGMKTRDPQSLVSGLMWYRPQNLRQGGESFRHWCEQGDKLDKYGWLEHDGKTFGVQEIHDGDLIIKISYVKKPGGRHGGDWTARIGVTSKVEPKDSQKSQEISFIFYSALEDKSTGNIKASLGADNRLSGMEGYTDGLGAYRFSMNPTKGTVEEHSFLIAVLPGLNLVKETILQNLRLASQKVSNVKLKRIVLGGDQLPLDNEGKKTDPNFCATQVTARVPFEFEVLFESGSVPLRKEKLTGKNFDLALLEQRKRFNDKFEKIFKLTEKGFKEDVIEFAKYGFSNLIGSIGYFYGSSQVQSVHTKSPVPYWKAPLYTGVPSRSFFPRGFLWDEGFHGLLVATWDLDIEMDIMSHWFDLMNSEGWIPREMILGSEALAKVPEEFVTQISTNANPPTFFLTLQYILNSRESELLDRHYKLLDKLYPRLHAWFEWFNTTQVGDMPGTYRWRGRDSLTNRELNPKTLTSGLDDYPRASHPNVDERHVDLRCWIAFAAGVMARLSELLHHPADKYRDTHKFLTDNQVLNGLHWSPSSQSYADYGLHTDKVELRKPSAPPRSPASPELIRVVLEDPSLKFVDSSFGYLSLFPFILQVVESDSPHLEKILMDLTKPELLWTKFGLRSLAKNSPLYAKYNTEHDAPYWRGPIWINLNYLTLRALNWYAETPGPYAGKAKKIYKDLRENLIKNMLVQYKKTGFIWENYGDVYGEGKGSHPFNGWSSLIVMIMAEIY</sequence>
<name>A0A8J5VBW6_9HYME</name>
<feature type="domain" description="Glycosyl hydrolase family 63 C-terminal" evidence="15">
    <location>
        <begin position="331"/>
        <end position="815"/>
    </location>
</feature>
<organism evidence="17 18">
    <name type="scientific">Cotesia typhae</name>
    <dbReference type="NCBI Taxonomy" id="2053667"/>
    <lineage>
        <taxon>Eukaryota</taxon>
        <taxon>Metazoa</taxon>
        <taxon>Ecdysozoa</taxon>
        <taxon>Arthropoda</taxon>
        <taxon>Hexapoda</taxon>
        <taxon>Insecta</taxon>
        <taxon>Pterygota</taxon>
        <taxon>Neoptera</taxon>
        <taxon>Endopterygota</taxon>
        <taxon>Hymenoptera</taxon>
        <taxon>Apocrita</taxon>
        <taxon>Ichneumonoidea</taxon>
        <taxon>Braconidae</taxon>
        <taxon>Microgastrinae</taxon>
        <taxon>Cotesia</taxon>
    </lineage>
</organism>
<reference evidence="17" key="2">
    <citation type="submission" date="2021-04" db="EMBL/GenBank/DDBJ databases">
        <title>Genome-wide patterns of bracovirus chromosomal integration into multiple host tissues during parasitism.</title>
        <authorList>
            <person name="Chebbi M.A.C."/>
        </authorList>
    </citation>
    <scope>NUCLEOTIDE SEQUENCE</scope>
    <source>
        <tissue evidence="17">Whole body</tissue>
    </source>
</reference>
<evidence type="ECO:0000256" key="14">
    <source>
        <dbReference type="SAM" id="MobiDB-lite"/>
    </source>
</evidence>
<feature type="transmembrane region" description="Helical" evidence="13">
    <location>
        <begin position="34"/>
        <end position="52"/>
    </location>
</feature>
<evidence type="ECO:0000256" key="1">
    <source>
        <dbReference type="ARBA" id="ARBA00004648"/>
    </source>
</evidence>
<keyword evidence="7" id="KW-0735">Signal-anchor</keyword>
<comment type="catalytic activity">
    <reaction evidence="13">
        <text>N(4)-(alpha-D-Glc-(1-&gt;2)-alpha-D-Glc-(1-&gt;3)-alpha-D-Glc-(1-&gt;3)-alpha-D-Man-(1-&gt;2)-alpha-D-Man-(1-&gt;2)-alpha-D-Man-(1-&gt;3)-[alpha-D-Man-(1-&gt;2)-alpha-D-Man-(1-&gt;3)-[alpha-D-Man-(1-&gt;2)-alpha-D-Man-(1-&gt;6)]-alpha-D-Man-(1-&gt;6)]-beta-D-Man-(1-&gt;4)-beta-D-GlcNAc-(1-&gt;4)-beta-D-GlcNAc)-L-asparaginyl-[protein] + H2O = N(4)-(alpha-D-Glc-(1-&gt;3)-alpha-D-Glc-(1-&gt;3)-alpha-D-Man-(1-&gt;2)-alpha-D-Man-(1-&gt;2)-alpha-D-Man-(1-&gt;3)-[alpha-D-Man-(1-&gt;2)-alpha-D-Man-(1-&gt;3)-[alpha-D-Man-(1-&gt;2)-alpha-D-Man-(1-&gt;6)]-alpha-D-Man-(1-&gt;6)]-beta-D-Man-(1-&gt;4)-beta-D-GlcNAc-(1-&gt;4)-beta-D-GlcNAc)-L-asparaginyl-[protein] + beta-D-glucose</text>
        <dbReference type="Rhea" id="RHEA:55988"/>
        <dbReference type="Rhea" id="RHEA-COMP:12806"/>
        <dbReference type="Rhea" id="RHEA-COMP:14355"/>
        <dbReference type="ChEBI" id="CHEBI:15377"/>
        <dbReference type="ChEBI" id="CHEBI:15903"/>
        <dbReference type="ChEBI" id="CHEBI:59082"/>
        <dbReference type="ChEBI" id="CHEBI:132537"/>
        <dbReference type="EC" id="3.2.1.106"/>
    </reaction>
</comment>
<evidence type="ECO:0000259" key="15">
    <source>
        <dbReference type="Pfam" id="PF03200"/>
    </source>
</evidence>
<accession>A0A8J5VBW6</accession>
<keyword evidence="10" id="KW-0325">Glycoprotein</keyword>
<gene>
    <name evidence="17" type="ORF">G9C98_002166</name>
</gene>
<dbReference type="GO" id="GO:0004573">
    <property type="term" value="F:Glc3Man9GlcNAc2 oligosaccharide glucosidase activity"/>
    <property type="evidence" value="ECO:0007669"/>
    <property type="project" value="UniProtKB-UniRule"/>
</dbReference>
<evidence type="ECO:0000256" key="4">
    <source>
        <dbReference type="ARBA" id="ARBA00022692"/>
    </source>
</evidence>
<keyword evidence="9 13" id="KW-0472">Membrane</keyword>
<evidence type="ECO:0000313" key="18">
    <source>
        <dbReference type="Proteomes" id="UP000729913"/>
    </source>
</evidence>
<dbReference type="AlphaFoldDB" id="A0A8J5VBW6"/>
<keyword evidence="5 13" id="KW-0378">Hydrolase</keyword>
<evidence type="ECO:0000313" key="17">
    <source>
        <dbReference type="EMBL" id="KAG8041178.1"/>
    </source>
</evidence>
<dbReference type="EC" id="3.2.1.106" evidence="12 13"/>
<feature type="compositionally biased region" description="Basic and acidic residues" evidence="14">
    <location>
        <begin position="1"/>
        <end position="11"/>
    </location>
</feature>
<dbReference type="PANTHER" id="PTHR10412">
    <property type="entry name" value="MANNOSYL-OLIGOSACCHARIDE GLUCOSIDASE"/>
    <property type="match status" value="1"/>
</dbReference>
<dbReference type="InterPro" id="IPR004888">
    <property type="entry name" value="Glycoside_hydrolase_63"/>
</dbReference>
<keyword evidence="6 13" id="KW-0256">Endoplasmic reticulum</keyword>
<evidence type="ECO:0000256" key="9">
    <source>
        <dbReference type="ARBA" id="ARBA00023136"/>
    </source>
</evidence>
<evidence type="ECO:0000256" key="13">
    <source>
        <dbReference type="RuleBase" id="RU368089"/>
    </source>
</evidence>
<evidence type="ECO:0000256" key="7">
    <source>
        <dbReference type="ARBA" id="ARBA00022968"/>
    </source>
</evidence>
<evidence type="ECO:0000256" key="5">
    <source>
        <dbReference type="ARBA" id="ARBA00022801"/>
    </source>
</evidence>
<dbReference type="InterPro" id="IPR031631">
    <property type="entry name" value="Glyco_hydro_63N"/>
</dbReference>
<comment type="caution">
    <text evidence="17">The sequence shown here is derived from an EMBL/GenBank/DDBJ whole genome shotgun (WGS) entry which is preliminary data.</text>
</comment>
<feature type="compositionally biased region" description="Basic residues" evidence="14">
    <location>
        <begin position="12"/>
        <end position="24"/>
    </location>
</feature>
<comment type="similarity">
    <text evidence="3 13">Belongs to the glycosyl hydrolase 63 family.</text>
</comment>
<evidence type="ECO:0000256" key="10">
    <source>
        <dbReference type="ARBA" id="ARBA00023180"/>
    </source>
</evidence>
<evidence type="ECO:0000256" key="6">
    <source>
        <dbReference type="ARBA" id="ARBA00022824"/>
    </source>
</evidence>
<dbReference type="EMBL" id="JAAOIC020000019">
    <property type="protein sequence ID" value="KAG8041178.1"/>
    <property type="molecule type" value="Genomic_DNA"/>
</dbReference>
<reference evidence="17" key="1">
    <citation type="submission" date="2020-03" db="EMBL/GenBank/DDBJ databases">
        <authorList>
            <person name="Chebbi M.A."/>
            <person name="Drezen J.M."/>
        </authorList>
    </citation>
    <scope>NUCLEOTIDE SEQUENCE</scope>
    <source>
        <tissue evidence="17">Whole body</tissue>
    </source>
</reference>
<evidence type="ECO:0000259" key="16">
    <source>
        <dbReference type="Pfam" id="PF16923"/>
    </source>
</evidence>
<evidence type="ECO:0000256" key="11">
    <source>
        <dbReference type="ARBA" id="ARBA00023295"/>
    </source>
</evidence>